<evidence type="ECO:0000313" key="2">
    <source>
        <dbReference type="Proteomes" id="UP000239068"/>
    </source>
</evidence>
<evidence type="ECO:0000313" key="1">
    <source>
        <dbReference type="EMBL" id="PQJ76581.1"/>
    </source>
</evidence>
<dbReference type="AlphaFoldDB" id="A0A2S7WH12"/>
<accession>A0A2S7WH12</accession>
<organism evidence="1 2">
    <name type="scientific">Polaribacter glomeratus</name>
    <dbReference type="NCBI Taxonomy" id="102"/>
    <lineage>
        <taxon>Bacteria</taxon>
        <taxon>Pseudomonadati</taxon>
        <taxon>Bacteroidota</taxon>
        <taxon>Flavobacteriia</taxon>
        <taxon>Flavobacteriales</taxon>
        <taxon>Flavobacteriaceae</taxon>
    </lineage>
</organism>
<dbReference type="EMBL" id="MSCM01000002">
    <property type="protein sequence ID" value="PQJ76581.1"/>
    <property type="molecule type" value="Genomic_DNA"/>
</dbReference>
<gene>
    <name evidence="1" type="ORF">BTO16_11830</name>
</gene>
<sequence>MFICVIVVLCTGFALGIAMEILFAVSSSEISFSEILYREQAKRLYWKARPFLVTPKTLCFYCLFKTNSNSFFQLL</sequence>
<dbReference type="Proteomes" id="UP000239068">
    <property type="component" value="Unassembled WGS sequence"/>
</dbReference>
<comment type="caution">
    <text evidence="1">The sequence shown here is derived from an EMBL/GenBank/DDBJ whole genome shotgun (WGS) entry which is preliminary data.</text>
</comment>
<name>A0A2S7WH12_9FLAO</name>
<proteinExistence type="predicted"/>
<keyword evidence="2" id="KW-1185">Reference proteome</keyword>
<reference evidence="1 2" key="1">
    <citation type="submission" date="2016-12" db="EMBL/GenBank/DDBJ databases">
        <title>Trade-off between light-utilization and light-protection in marine flavobacteria.</title>
        <authorList>
            <person name="Kumagai Y."/>
            <person name="Yoshizawa S."/>
            <person name="Kogure K."/>
            <person name="Iwasaki W."/>
        </authorList>
    </citation>
    <scope>NUCLEOTIDE SEQUENCE [LARGE SCALE GENOMIC DNA]</scope>
    <source>
        <strain evidence="1 2">ATCC 43844</strain>
    </source>
</reference>
<protein>
    <submittedName>
        <fullName evidence="1">Uncharacterized protein</fullName>
    </submittedName>
</protein>